<keyword evidence="1" id="KW-0472">Membrane</keyword>
<evidence type="ECO:0000256" key="1">
    <source>
        <dbReference type="SAM" id="Phobius"/>
    </source>
</evidence>
<feature type="transmembrane region" description="Helical" evidence="1">
    <location>
        <begin position="123"/>
        <end position="144"/>
    </location>
</feature>
<accession>A0ABY9T9N6</accession>
<organism evidence="2 3">
    <name type="scientific">Brevibacillus brevis</name>
    <name type="common">Bacillus brevis</name>
    <dbReference type="NCBI Taxonomy" id="1393"/>
    <lineage>
        <taxon>Bacteria</taxon>
        <taxon>Bacillati</taxon>
        <taxon>Bacillota</taxon>
        <taxon>Bacilli</taxon>
        <taxon>Bacillales</taxon>
        <taxon>Paenibacillaceae</taxon>
        <taxon>Brevibacillus</taxon>
    </lineage>
</organism>
<proteinExistence type="predicted"/>
<evidence type="ECO:0000313" key="2">
    <source>
        <dbReference type="EMBL" id="WNC16594.1"/>
    </source>
</evidence>
<feature type="transmembrane region" description="Helical" evidence="1">
    <location>
        <begin position="94"/>
        <end position="117"/>
    </location>
</feature>
<keyword evidence="1" id="KW-1133">Transmembrane helix</keyword>
<dbReference type="EMBL" id="CP134050">
    <property type="protein sequence ID" value="WNC16594.1"/>
    <property type="molecule type" value="Genomic_DNA"/>
</dbReference>
<name>A0ABY9T9N6_BREBE</name>
<dbReference type="RefSeq" id="WP_310771394.1">
    <property type="nucleotide sequence ID" value="NZ_CP134050.1"/>
</dbReference>
<evidence type="ECO:0000313" key="3">
    <source>
        <dbReference type="Proteomes" id="UP001256827"/>
    </source>
</evidence>
<dbReference type="Proteomes" id="UP001256827">
    <property type="component" value="Chromosome"/>
</dbReference>
<keyword evidence="1" id="KW-0812">Transmembrane</keyword>
<keyword evidence="3" id="KW-1185">Reference proteome</keyword>
<reference evidence="2 3" key="1">
    <citation type="submission" date="2023-09" db="EMBL/GenBank/DDBJ databases">
        <title>Complete Genome and Methylome dissection of Bacillus brevis NEB573 original source of BbsI restriction endonuclease.</title>
        <authorList>
            <person name="Fomenkov A."/>
            <person name="Roberts R.D."/>
        </authorList>
    </citation>
    <scope>NUCLEOTIDE SEQUENCE [LARGE SCALE GENOMIC DNA]</scope>
    <source>
        <strain evidence="2 3">NEB573</strain>
    </source>
</reference>
<feature type="transmembrane region" description="Helical" evidence="1">
    <location>
        <begin position="63"/>
        <end position="82"/>
    </location>
</feature>
<gene>
    <name evidence="2" type="ORF">RGB73_09825</name>
</gene>
<sequence>MTFLLISVLLFNTIAWILPKKLTRLEMYTTSLFAFALTIVTDVYLDLKHGFYGYFKVGADYEALIVFIGLYPSFSIIFLNLFPYDQGMAKKTIYLVCTWLFCLLYEKATLTPIGFFYYNGWKLWYSAILYPILLGVLCLHLFLLRKWVSTAQK</sequence>
<protein>
    <submittedName>
        <fullName evidence="2">Uncharacterized protein</fullName>
    </submittedName>
</protein>